<dbReference type="HOGENOM" id="CLU_2632033_0_0_4"/>
<accession>A0A0A1FHC2</accession>
<keyword evidence="3" id="KW-1185">Reference proteome</keyword>
<evidence type="ECO:0000313" key="3">
    <source>
        <dbReference type="Proteomes" id="UP000030302"/>
    </source>
</evidence>
<organism evidence="2 3">
    <name type="scientific">Collimonas arenae</name>
    <dbReference type="NCBI Taxonomy" id="279058"/>
    <lineage>
        <taxon>Bacteria</taxon>
        <taxon>Pseudomonadati</taxon>
        <taxon>Pseudomonadota</taxon>
        <taxon>Betaproteobacteria</taxon>
        <taxon>Burkholderiales</taxon>
        <taxon>Oxalobacteraceae</taxon>
        <taxon>Collimonas</taxon>
    </lineage>
</organism>
<dbReference type="InterPro" id="IPR053167">
    <property type="entry name" value="Spore_coat_component"/>
</dbReference>
<sequence length="77" mass="7768">MPLRRLSSGGGSPTYLNYSLFSDSGRTTTWGNTATTAPGSTTATGAATPVTIYARVPSGQSGTAATFTDSVVATVTF</sequence>
<dbReference type="PANTHER" id="PTHR37089">
    <property type="entry name" value="PROTEIN U-RELATED"/>
    <property type="match status" value="1"/>
</dbReference>
<evidence type="ECO:0000259" key="1">
    <source>
        <dbReference type="Pfam" id="PF05229"/>
    </source>
</evidence>
<dbReference type="PANTHER" id="PTHR37089:SF3">
    <property type="entry name" value="EXPORTED PROTEIN"/>
    <property type="match status" value="1"/>
</dbReference>
<protein>
    <submittedName>
        <fullName evidence="2">Sigma-fimbriae tip adhesin</fullName>
    </submittedName>
</protein>
<name>A0A0A1FHC2_9BURK</name>
<proteinExistence type="predicted"/>
<dbReference type="AlphaFoldDB" id="A0A0A1FHC2"/>
<dbReference type="InterPro" id="IPR007893">
    <property type="entry name" value="Spore_coat_U/FanG"/>
</dbReference>
<dbReference type="SMART" id="SM00972">
    <property type="entry name" value="SCPU"/>
    <property type="match status" value="1"/>
</dbReference>
<dbReference type="KEGG" id="care:LT85_3084"/>
<dbReference type="Pfam" id="PF05229">
    <property type="entry name" value="SCPU"/>
    <property type="match status" value="1"/>
</dbReference>
<evidence type="ECO:0000313" key="2">
    <source>
        <dbReference type="EMBL" id="AIY42242.1"/>
    </source>
</evidence>
<dbReference type="Proteomes" id="UP000030302">
    <property type="component" value="Chromosome"/>
</dbReference>
<feature type="domain" description="Spore coat protein U/FanG" evidence="1">
    <location>
        <begin position="4"/>
        <end position="74"/>
    </location>
</feature>
<dbReference type="EMBL" id="CP009962">
    <property type="protein sequence ID" value="AIY42242.1"/>
    <property type="molecule type" value="Genomic_DNA"/>
</dbReference>
<reference evidence="3" key="1">
    <citation type="journal article" date="2014" name="Soil Biol. Biochem.">
        <title>Structure and function of bacterial communities in ageing soils: Insights from the Mendocino ecological staircase.</title>
        <authorList>
            <person name="Uroz S."/>
            <person name="Tech J.J."/>
            <person name="Sawaya N.A."/>
            <person name="Frey-Klett P."/>
            <person name="Leveau J.H.J."/>
        </authorList>
    </citation>
    <scope>NUCLEOTIDE SEQUENCE [LARGE SCALE GENOMIC DNA]</scope>
    <source>
        <strain evidence="3">Cal35</strain>
    </source>
</reference>
<gene>
    <name evidence="2" type="ORF">LT85_3084</name>
</gene>
<dbReference type="STRING" id="279058.LT85_3084"/>